<sequence length="196" mass="23259">MGMDMVTVELEGKDGDSKRFPIYKELLCRDSKFFKAALTGGFSELTSRYQAHRGVVKVKDTPEKTFRAFIQWLFTKDFVKTGYEEVIDYPLHELLDLFIFADFYDVPELRALVLERCARMTFDWTPEAVTRAYDRVPEDSEFIKKMVKRALWNWHPDAFEEEKDLYPPQFVWDVMARSLKNRKNWPEPSVLDDNVY</sequence>
<dbReference type="Pfam" id="PF00651">
    <property type="entry name" value="BTB"/>
    <property type="match status" value="1"/>
</dbReference>
<organism evidence="2 3">
    <name type="scientific">Saccharata proteae CBS 121410</name>
    <dbReference type="NCBI Taxonomy" id="1314787"/>
    <lineage>
        <taxon>Eukaryota</taxon>
        <taxon>Fungi</taxon>
        <taxon>Dikarya</taxon>
        <taxon>Ascomycota</taxon>
        <taxon>Pezizomycotina</taxon>
        <taxon>Dothideomycetes</taxon>
        <taxon>Dothideomycetes incertae sedis</taxon>
        <taxon>Botryosphaeriales</taxon>
        <taxon>Saccharataceae</taxon>
        <taxon>Saccharata</taxon>
    </lineage>
</organism>
<evidence type="ECO:0000259" key="1">
    <source>
        <dbReference type="PROSITE" id="PS50097"/>
    </source>
</evidence>
<name>A0A9P4I4S4_9PEZI</name>
<dbReference type="Proteomes" id="UP000799776">
    <property type="component" value="Unassembled WGS sequence"/>
</dbReference>
<proteinExistence type="predicted"/>
<dbReference type="PROSITE" id="PS50097">
    <property type="entry name" value="BTB"/>
    <property type="match status" value="1"/>
</dbReference>
<protein>
    <recommendedName>
        <fullName evidence="1">BTB domain-containing protein</fullName>
    </recommendedName>
</protein>
<dbReference type="PANTHER" id="PTHR47843">
    <property type="entry name" value="BTB DOMAIN-CONTAINING PROTEIN-RELATED"/>
    <property type="match status" value="1"/>
</dbReference>
<dbReference type="InterPro" id="IPR000210">
    <property type="entry name" value="BTB/POZ_dom"/>
</dbReference>
<evidence type="ECO:0000313" key="3">
    <source>
        <dbReference type="Proteomes" id="UP000799776"/>
    </source>
</evidence>
<feature type="domain" description="BTB" evidence="1">
    <location>
        <begin position="4"/>
        <end position="82"/>
    </location>
</feature>
<dbReference type="OrthoDB" id="194443at2759"/>
<gene>
    <name evidence="2" type="ORF">K490DRAFT_52986</name>
</gene>
<dbReference type="SMART" id="SM00225">
    <property type="entry name" value="BTB"/>
    <property type="match status" value="1"/>
</dbReference>
<reference evidence="2" key="1">
    <citation type="journal article" date="2020" name="Stud. Mycol.">
        <title>101 Dothideomycetes genomes: a test case for predicting lifestyles and emergence of pathogens.</title>
        <authorList>
            <person name="Haridas S."/>
            <person name="Albert R."/>
            <person name="Binder M."/>
            <person name="Bloem J."/>
            <person name="Labutti K."/>
            <person name="Salamov A."/>
            <person name="Andreopoulos B."/>
            <person name="Baker S."/>
            <person name="Barry K."/>
            <person name="Bills G."/>
            <person name="Bluhm B."/>
            <person name="Cannon C."/>
            <person name="Castanera R."/>
            <person name="Culley D."/>
            <person name="Daum C."/>
            <person name="Ezra D."/>
            <person name="Gonzalez J."/>
            <person name="Henrissat B."/>
            <person name="Kuo A."/>
            <person name="Liang C."/>
            <person name="Lipzen A."/>
            <person name="Lutzoni F."/>
            <person name="Magnuson J."/>
            <person name="Mondo S."/>
            <person name="Nolan M."/>
            <person name="Ohm R."/>
            <person name="Pangilinan J."/>
            <person name="Park H.-J."/>
            <person name="Ramirez L."/>
            <person name="Alfaro M."/>
            <person name="Sun H."/>
            <person name="Tritt A."/>
            <person name="Yoshinaga Y."/>
            <person name="Zwiers L.-H."/>
            <person name="Turgeon B."/>
            <person name="Goodwin S."/>
            <person name="Spatafora J."/>
            <person name="Crous P."/>
            <person name="Grigoriev I."/>
        </authorList>
    </citation>
    <scope>NUCLEOTIDE SEQUENCE</scope>
    <source>
        <strain evidence="2">CBS 121410</strain>
    </source>
</reference>
<comment type="caution">
    <text evidence="2">The sequence shown here is derived from an EMBL/GenBank/DDBJ whole genome shotgun (WGS) entry which is preliminary data.</text>
</comment>
<keyword evidence="3" id="KW-1185">Reference proteome</keyword>
<evidence type="ECO:0000313" key="2">
    <source>
        <dbReference type="EMBL" id="KAF2091801.1"/>
    </source>
</evidence>
<dbReference type="SUPFAM" id="SSF54695">
    <property type="entry name" value="POZ domain"/>
    <property type="match status" value="1"/>
</dbReference>
<dbReference type="EMBL" id="ML978711">
    <property type="protein sequence ID" value="KAF2091801.1"/>
    <property type="molecule type" value="Genomic_DNA"/>
</dbReference>
<dbReference type="Gene3D" id="3.30.710.10">
    <property type="entry name" value="Potassium Channel Kv1.1, Chain A"/>
    <property type="match status" value="1"/>
</dbReference>
<dbReference type="InterPro" id="IPR011333">
    <property type="entry name" value="SKP1/BTB/POZ_sf"/>
</dbReference>
<accession>A0A9P4I4S4</accession>
<dbReference type="PANTHER" id="PTHR47843:SF2">
    <property type="entry name" value="BTB DOMAIN-CONTAINING PROTEIN"/>
    <property type="match status" value="1"/>
</dbReference>
<dbReference type="AlphaFoldDB" id="A0A9P4I4S4"/>